<dbReference type="STRING" id="29655.A0A0K9PE81"/>
<sequence>MMMKKTAVVCERDESVGSRTRQLELDLRRVKDSEIKMLESLMSQTKQLAETKIELEEAKLEIGNLHDTIRSTRSVPKGKHFDSDSDLEFSQQEIARLKNELQLAIGAEEKSKKAMDDLAAALKEVAWESNQAKEKLLVVETQLLDKRSEVESSKADLRETEEELAKALEKIRSMKMEMGESAIRWNAEQEGVKACLRLLEDEIKVEKEENAKLIEAEKGWRSEVSNMRDIMKHALKEATLAKEALEIGKSIENSTTNSDSDGGKWVKNNVDIRSESVRYPPSYSQRPKKDTKFGSFSGQRTPILRHNINNQTAGLNVHSPSDNSNSKSPRCSKADQKKKHMFRKFADILRRRSK</sequence>
<name>A0A0K9PE81_ZOSMR</name>
<keyword evidence="1" id="KW-0175">Coiled coil</keyword>
<organism evidence="3 4">
    <name type="scientific">Zostera marina</name>
    <name type="common">Eelgrass</name>
    <dbReference type="NCBI Taxonomy" id="29655"/>
    <lineage>
        <taxon>Eukaryota</taxon>
        <taxon>Viridiplantae</taxon>
        <taxon>Streptophyta</taxon>
        <taxon>Embryophyta</taxon>
        <taxon>Tracheophyta</taxon>
        <taxon>Spermatophyta</taxon>
        <taxon>Magnoliopsida</taxon>
        <taxon>Liliopsida</taxon>
        <taxon>Zosteraceae</taxon>
        <taxon>Zostera</taxon>
    </lineage>
</organism>
<feature type="coiled-coil region" evidence="1">
    <location>
        <begin position="38"/>
        <end position="107"/>
    </location>
</feature>
<dbReference type="AlphaFoldDB" id="A0A0K9PE81"/>
<reference evidence="4" key="1">
    <citation type="journal article" date="2016" name="Nature">
        <title>The genome of the seagrass Zostera marina reveals angiosperm adaptation to the sea.</title>
        <authorList>
            <person name="Olsen J.L."/>
            <person name="Rouze P."/>
            <person name="Verhelst B."/>
            <person name="Lin Y.-C."/>
            <person name="Bayer T."/>
            <person name="Collen J."/>
            <person name="Dattolo E."/>
            <person name="De Paoli E."/>
            <person name="Dittami S."/>
            <person name="Maumus F."/>
            <person name="Michel G."/>
            <person name="Kersting A."/>
            <person name="Lauritano C."/>
            <person name="Lohaus R."/>
            <person name="Toepel M."/>
            <person name="Tonon T."/>
            <person name="Vanneste K."/>
            <person name="Amirebrahimi M."/>
            <person name="Brakel J."/>
            <person name="Bostroem C."/>
            <person name="Chovatia M."/>
            <person name="Grimwood J."/>
            <person name="Jenkins J.W."/>
            <person name="Jueterbock A."/>
            <person name="Mraz A."/>
            <person name="Stam W.T."/>
            <person name="Tice H."/>
            <person name="Bornberg-Bauer E."/>
            <person name="Green P.J."/>
            <person name="Pearson G.A."/>
            <person name="Procaccini G."/>
            <person name="Duarte C.M."/>
            <person name="Schmutz J."/>
            <person name="Reusch T.B.H."/>
            <person name="Van de Peer Y."/>
        </authorList>
    </citation>
    <scope>NUCLEOTIDE SEQUENCE [LARGE SCALE GENOMIC DNA]</scope>
    <source>
        <strain evidence="4">cv. Finnish</strain>
    </source>
</reference>
<feature type="coiled-coil region" evidence="1">
    <location>
        <begin position="143"/>
        <end position="216"/>
    </location>
</feature>
<dbReference type="Proteomes" id="UP000036987">
    <property type="component" value="Unassembled WGS sequence"/>
</dbReference>
<evidence type="ECO:0000313" key="3">
    <source>
        <dbReference type="EMBL" id="KMZ66552.1"/>
    </source>
</evidence>
<feature type="compositionally biased region" description="Polar residues" evidence="2">
    <location>
        <begin position="307"/>
        <end position="329"/>
    </location>
</feature>
<proteinExistence type="predicted"/>
<feature type="region of interest" description="Disordered" evidence="2">
    <location>
        <begin position="276"/>
        <end position="354"/>
    </location>
</feature>
<dbReference type="PANTHER" id="PTHR35164">
    <property type="entry name" value="EXPRESSED PROTEIN"/>
    <property type="match status" value="1"/>
</dbReference>
<keyword evidence="4" id="KW-1185">Reference proteome</keyword>
<dbReference type="PANTHER" id="PTHR35164:SF9">
    <property type="entry name" value="EXPRESSED PROTEIN"/>
    <property type="match status" value="1"/>
</dbReference>
<evidence type="ECO:0000256" key="2">
    <source>
        <dbReference type="SAM" id="MobiDB-lite"/>
    </source>
</evidence>
<dbReference type="EMBL" id="LFYR01000968">
    <property type="protein sequence ID" value="KMZ66552.1"/>
    <property type="molecule type" value="Genomic_DNA"/>
</dbReference>
<gene>
    <name evidence="3" type="ORF">ZOSMA_294G00030</name>
</gene>
<accession>A0A0K9PE81</accession>
<evidence type="ECO:0000256" key="1">
    <source>
        <dbReference type="SAM" id="Coils"/>
    </source>
</evidence>
<feature type="compositionally biased region" description="Basic and acidic residues" evidence="2">
    <location>
        <begin position="344"/>
        <end position="354"/>
    </location>
</feature>
<evidence type="ECO:0000313" key="4">
    <source>
        <dbReference type="Proteomes" id="UP000036987"/>
    </source>
</evidence>
<comment type="caution">
    <text evidence="3">The sequence shown here is derived from an EMBL/GenBank/DDBJ whole genome shotgun (WGS) entry which is preliminary data.</text>
</comment>
<protein>
    <submittedName>
        <fullName evidence="3">Uncharacterized protein</fullName>
    </submittedName>
</protein>
<dbReference type="OrthoDB" id="1695362at2759"/>